<evidence type="ECO:0000256" key="1">
    <source>
        <dbReference type="ARBA" id="ARBA00001913"/>
    </source>
</evidence>
<dbReference type="Gene3D" id="3.40.50.200">
    <property type="entry name" value="Peptidase S8/S53 domain"/>
    <property type="match status" value="1"/>
</dbReference>
<keyword evidence="9" id="KW-0106">Calcium</keyword>
<keyword evidence="4" id="KW-0964">Secreted</keyword>
<dbReference type="PROSITE" id="PS51892">
    <property type="entry name" value="SUBTILASE"/>
    <property type="match status" value="1"/>
</dbReference>
<evidence type="ECO:0000313" key="15">
    <source>
        <dbReference type="EMBL" id="NJP37768.1"/>
    </source>
</evidence>
<comment type="cofactor">
    <cofactor evidence="1">
        <name>Ca(2+)</name>
        <dbReference type="ChEBI" id="CHEBI:29108"/>
    </cofactor>
</comment>
<feature type="active site" description="Charge relay system" evidence="10 11">
    <location>
        <position position="166"/>
    </location>
</feature>
<keyword evidence="6" id="KW-0479">Metal-binding</keyword>
<evidence type="ECO:0000256" key="9">
    <source>
        <dbReference type="ARBA" id="ARBA00022837"/>
    </source>
</evidence>
<evidence type="ECO:0000256" key="2">
    <source>
        <dbReference type="ARBA" id="ARBA00004613"/>
    </source>
</evidence>
<dbReference type="InterPro" id="IPR015500">
    <property type="entry name" value="Peptidase_S8_subtilisin-rel"/>
</dbReference>
<protein>
    <submittedName>
        <fullName evidence="15">S8 family peptidase</fullName>
    </submittedName>
</protein>
<proteinExistence type="inferred from homology"/>
<dbReference type="InterPro" id="IPR036852">
    <property type="entry name" value="Peptidase_S8/S53_dom_sf"/>
</dbReference>
<keyword evidence="5 11" id="KW-0645">Protease</keyword>
<comment type="subcellular location">
    <subcellularLocation>
        <location evidence="2">Secreted</location>
    </subcellularLocation>
</comment>
<dbReference type="GO" id="GO:0004252">
    <property type="term" value="F:serine-type endopeptidase activity"/>
    <property type="evidence" value="ECO:0007669"/>
    <property type="project" value="UniProtKB-UniRule"/>
</dbReference>
<evidence type="ECO:0000256" key="10">
    <source>
        <dbReference type="PIRSR" id="PIRSR615500-1"/>
    </source>
</evidence>
<evidence type="ECO:0000256" key="8">
    <source>
        <dbReference type="ARBA" id="ARBA00022825"/>
    </source>
</evidence>
<dbReference type="PROSITE" id="PS00137">
    <property type="entry name" value="SUBTILASE_HIS"/>
    <property type="match status" value="1"/>
</dbReference>
<dbReference type="InterPro" id="IPR034202">
    <property type="entry name" value="Subtilisin_Carlsberg-like"/>
</dbReference>
<dbReference type="PRINTS" id="PR00723">
    <property type="entry name" value="SUBTILISIN"/>
</dbReference>
<name>A0A969PR00_9BACI</name>
<dbReference type="InterPro" id="IPR050131">
    <property type="entry name" value="Peptidase_S8_subtilisin-like"/>
</dbReference>
<feature type="domain" description="Peptidase S8/S53" evidence="14">
    <location>
        <begin position="121"/>
        <end position="369"/>
    </location>
</feature>
<dbReference type="Gene3D" id="3.30.70.80">
    <property type="entry name" value="Peptidase S8 propeptide/proteinase inhibitor I9"/>
    <property type="match status" value="1"/>
</dbReference>
<evidence type="ECO:0000256" key="5">
    <source>
        <dbReference type="ARBA" id="ARBA00022670"/>
    </source>
</evidence>
<evidence type="ECO:0000256" key="12">
    <source>
        <dbReference type="RuleBase" id="RU003355"/>
    </source>
</evidence>
<gene>
    <name evidence="15" type="ORF">HCN83_09240</name>
</gene>
<dbReference type="InterPro" id="IPR000209">
    <property type="entry name" value="Peptidase_S8/S53_dom"/>
</dbReference>
<dbReference type="Pfam" id="PF00082">
    <property type="entry name" value="Peptidase_S8"/>
    <property type="match status" value="1"/>
</dbReference>
<feature type="active site" description="Charge relay system" evidence="10 11">
    <location>
        <position position="130"/>
    </location>
</feature>
<dbReference type="InterPro" id="IPR023827">
    <property type="entry name" value="Peptidase_S8_Asp-AS"/>
</dbReference>
<dbReference type="InterPro" id="IPR023828">
    <property type="entry name" value="Peptidase_S8_Ser-AS"/>
</dbReference>
<dbReference type="InterPro" id="IPR037045">
    <property type="entry name" value="S8pro/Inhibitor_I9_sf"/>
</dbReference>
<dbReference type="Proteomes" id="UP000752012">
    <property type="component" value="Unassembled WGS sequence"/>
</dbReference>
<dbReference type="RefSeq" id="WP_168006597.1">
    <property type="nucleotide sequence ID" value="NZ_JAATHJ010000011.1"/>
</dbReference>
<evidence type="ECO:0000256" key="13">
    <source>
        <dbReference type="SAM" id="SignalP"/>
    </source>
</evidence>
<feature type="chain" id="PRO_5037362472" evidence="13">
    <location>
        <begin position="23"/>
        <end position="379"/>
    </location>
</feature>
<dbReference type="SUPFAM" id="SSF52743">
    <property type="entry name" value="Subtilisin-like"/>
    <property type="match status" value="1"/>
</dbReference>
<dbReference type="GO" id="GO:0046872">
    <property type="term" value="F:metal ion binding"/>
    <property type="evidence" value="ECO:0007669"/>
    <property type="project" value="UniProtKB-KW"/>
</dbReference>
<keyword evidence="8 11" id="KW-0720">Serine protease</keyword>
<dbReference type="PROSITE" id="PS00138">
    <property type="entry name" value="SUBTILASE_SER"/>
    <property type="match status" value="1"/>
</dbReference>
<keyword evidence="16" id="KW-1185">Reference proteome</keyword>
<dbReference type="GO" id="GO:0005576">
    <property type="term" value="C:extracellular region"/>
    <property type="evidence" value="ECO:0007669"/>
    <property type="project" value="UniProtKB-SubCell"/>
</dbReference>
<dbReference type="PROSITE" id="PS00136">
    <property type="entry name" value="SUBTILASE_ASP"/>
    <property type="match status" value="1"/>
</dbReference>
<dbReference type="GO" id="GO:0006508">
    <property type="term" value="P:proteolysis"/>
    <property type="evidence" value="ECO:0007669"/>
    <property type="project" value="UniProtKB-KW"/>
</dbReference>
<feature type="active site" description="Charge relay system" evidence="10 11">
    <location>
        <position position="324"/>
    </location>
</feature>
<dbReference type="SUPFAM" id="SSF54897">
    <property type="entry name" value="Protease propeptides/inhibitors"/>
    <property type="match status" value="1"/>
</dbReference>
<evidence type="ECO:0000256" key="3">
    <source>
        <dbReference type="ARBA" id="ARBA00011073"/>
    </source>
</evidence>
<feature type="signal peptide" evidence="13">
    <location>
        <begin position="1"/>
        <end position="22"/>
    </location>
</feature>
<keyword evidence="13" id="KW-0732">Signal</keyword>
<dbReference type="CDD" id="cd07477">
    <property type="entry name" value="Peptidases_S8_Subtilisin_subset"/>
    <property type="match status" value="1"/>
</dbReference>
<organism evidence="15 16">
    <name type="scientific">Alkalicoccus luteus</name>
    <dbReference type="NCBI Taxonomy" id="1237094"/>
    <lineage>
        <taxon>Bacteria</taxon>
        <taxon>Bacillati</taxon>
        <taxon>Bacillota</taxon>
        <taxon>Bacilli</taxon>
        <taxon>Bacillales</taxon>
        <taxon>Bacillaceae</taxon>
        <taxon>Alkalicoccus</taxon>
    </lineage>
</organism>
<evidence type="ECO:0000256" key="6">
    <source>
        <dbReference type="ARBA" id="ARBA00022723"/>
    </source>
</evidence>
<dbReference type="PANTHER" id="PTHR43806:SF11">
    <property type="entry name" value="CEREVISIN-RELATED"/>
    <property type="match status" value="1"/>
</dbReference>
<accession>A0A969PR00</accession>
<evidence type="ECO:0000256" key="7">
    <source>
        <dbReference type="ARBA" id="ARBA00022801"/>
    </source>
</evidence>
<dbReference type="AlphaFoldDB" id="A0A969PR00"/>
<keyword evidence="7 11" id="KW-0378">Hydrolase</keyword>
<evidence type="ECO:0000256" key="4">
    <source>
        <dbReference type="ARBA" id="ARBA00022525"/>
    </source>
</evidence>
<comment type="similarity">
    <text evidence="3 11 12">Belongs to the peptidase S8 family.</text>
</comment>
<evidence type="ECO:0000313" key="16">
    <source>
        <dbReference type="Proteomes" id="UP000752012"/>
    </source>
</evidence>
<comment type="caution">
    <text evidence="15">The sequence shown here is derived from an EMBL/GenBank/DDBJ whole genome shotgun (WGS) entry which is preliminary data.</text>
</comment>
<dbReference type="EMBL" id="JAATHJ010000011">
    <property type="protein sequence ID" value="NJP37768.1"/>
    <property type="molecule type" value="Genomic_DNA"/>
</dbReference>
<evidence type="ECO:0000256" key="11">
    <source>
        <dbReference type="PROSITE-ProRule" id="PRU01240"/>
    </source>
</evidence>
<dbReference type="PANTHER" id="PTHR43806">
    <property type="entry name" value="PEPTIDASE S8"/>
    <property type="match status" value="1"/>
</dbReference>
<dbReference type="InterPro" id="IPR022398">
    <property type="entry name" value="Peptidase_S8_His-AS"/>
</dbReference>
<reference evidence="15 16" key="1">
    <citation type="submission" date="2020-03" db="EMBL/GenBank/DDBJ databases">
        <title>Assessment of the enzymatic potential of alkaline-tolerant lipase obtained from Bacillus luteus H11 (technogenic soil) for the bioremediation of saline soils contaminated with petroleum substances.</title>
        <authorList>
            <person name="Kalwasinska A."/>
        </authorList>
    </citation>
    <scope>NUCLEOTIDE SEQUENCE [LARGE SCALE GENOMIC DNA]</scope>
    <source>
        <strain evidence="15 16">H11</strain>
    </source>
</reference>
<sequence>MKKAAFGGLTAALFLIPFTAGAETADVETEGDKEEYLVQFDGPAEAGLMNAFGVEDEDVLYEYDYLPVNLVELTDSQAEALEDHPHVAALDENAEVTTLQDIPYGIESVQGVQAQELGFRGDGMDVAILDTGIDINHEDLAANVQGGFSVFSDSANSNPFSDGNGHGTHVAGTVAAVDNDLGVLGVAPDADLHAVKVLSNDGSGSLDGIARGIEWSIENDMDIINMSLGGASGSSVLENFTDLAYDEGILVVAAAGNDGKGMGFFDTVGFPAQYESAMAVAAVDENNNTASFSSAGPAVEISAPGVNVLSTVPGNGYDALNGTSMAAPHVAGVAAQVWQAKPHLSNVQLRQLLNDTAEPLGAQRDYGNGLIQSVDAINQ</sequence>
<evidence type="ECO:0000259" key="14">
    <source>
        <dbReference type="Pfam" id="PF00082"/>
    </source>
</evidence>